<feature type="region of interest" description="Disordered" evidence="17">
    <location>
        <begin position="174"/>
        <end position="224"/>
    </location>
</feature>
<dbReference type="AlphaFoldDB" id="A0A8J2WJ42"/>
<comment type="pathway">
    <text evidence="4">Protein modification; protein glycosylation.</text>
</comment>
<evidence type="ECO:0000313" key="20">
    <source>
        <dbReference type="EMBL" id="CAH0100807.1"/>
    </source>
</evidence>
<protein>
    <recommendedName>
        <fullName evidence="6">dolichyl-phosphate-mannose--protein mannosyltransferase</fullName>
        <ecNumber evidence="6">2.4.1.109</ecNumber>
    </recommendedName>
</protein>
<dbReference type="SMART" id="SM00028">
    <property type="entry name" value="TPR"/>
    <property type="match status" value="9"/>
</dbReference>
<feature type="region of interest" description="Disordered" evidence="17">
    <location>
        <begin position="1007"/>
        <end position="1043"/>
    </location>
</feature>
<feature type="region of interest" description="Disordered" evidence="17">
    <location>
        <begin position="370"/>
        <end position="398"/>
    </location>
</feature>
<dbReference type="PANTHER" id="PTHR44216">
    <property type="entry name" value="PROTEIN O-MANNOSYL-TRANSFERASE TMTC2"/>
    <property type="match status" value="1"/>
</dbReference>
<evidence type="ECO:0000256" key="14">
    <source>
        <dbReference type="ARBA" id="ARBA00045085"/>
    </source>
</evidence>
<comment type="caution">
    <text evidence="20">The sequence shown here is derived from an EMBL/GenBank/DDBJ whole genome shotgun (WGS) entry which is preliminary data.</text>
</comment>
<feature type="domain" description="DUF1736" evidence="19">
    <location>
        <begin position="437"/>
        <end position="508"/>
    </location>
</feature>
<feature type="compositionally biased region" description="Polar residues" evidence="17">
    <location>
        <begin position="839"/>
        <end position="850"/>
    </location>
</feature>
<dbReference type="UniPathway" id="UPA00378"/>
<keyword evidence="9" id="KW-0677">Repeat</keyword>
<feature type="compositionally biased region" description="Basic and acidic residues" evidence="17">
    <location>
        <begin position="382"/>
        <end position="398"/>
    </location>
</feature>
<dbReference type="Proteomes" id="UP000789390">
    <property type="component" value="Unassembled WGS sequence"/>
</dbReference>
<feature type="region of interest" description="Disordered" evidence="17">
    <location>
        <begin position="822"/>
        <end position="850"/>
    </location>
</feature>
<feature type="compositionally biased region" description="Polar residues" evidence="17">
    <location>
        <begin position="266"/>
        <end position="275"/>
    </location>
</feature>
<comment type="catalytic activity">
    <reaction evidence="14">
        <text>a di-trans,poly-cis-dolichyl beta-D-mannosyl phosphate + L-threonyl-[protein] = 3-O-(alpha-D-mannosyl)-L-threonyl-[protein] + a di-trans,poly-cis-dolichyl phosphate + H(+)</text>
        <dbReference type="Rhea" id="RHEA:53396"/>
        <dbReference type="Rhea" id="RHEA-COMP:11060"/>
        <dbReference type="Rhea" id="RHEA-COMP:13547"/>
        <dbReference type="Rhea" id="RHEA-COMP:19498"/>
        <dbReference type="Rhea" id="RHEA-COMP:19501"/>
        <dbReference type="ChEBI" id="CHEBI:15378"/>
        <dbReference type="ChEBI" id="CHEBI:30013"/>
        <dbReference type="ChEBI" id="CHEBI:57683"/>
        <dbReference type="ChEBI" id="CHEBI:58211"/>
        <dbReference type="ChEBI" id="CHEBI:137323"/>
        <dbReference type="EC" id="2.4.1.109"/>
    </reaction>
</comment>
<keyword evidence="10 16" id="KW-0802">TPR repeat</keyword>
<evidence type="ECO:0000256" key="17">
    <source>
        <dbReference type="SAM" id="MobiDB-lite"/>
    </source>
</evidence>
<comment type="function">
    <text evidence="1">Transfers mannosyl residues to the hydroxyl group of serine or threonine residues.</text>
</comment>
<dbReference type="PROSITE" id="PS50005">
    <property type="entry name" value="TPR"/>
    <property type="match status" value="5"/>
</dbReference>
<dbReference type="EMBL" id="CAKKLH010000046">
    <property type="protein sequence ID" value="CAH0100807.1"/>
    <property type="molecule type" value="Genomic_DNA"/>
</dbReference>
<feature type="repeat" description="TPR" evidence="16">
    <location>
        <begin position="925"/>
        <end position="958"/>
    </location>
</feature>
<evidence type="ECO:0000256" key="5">
    <source>
        <dbReference type="ARBA" id="ARBA00007882"/>
    </source>
</evidence>
<evidence type="ECO:0000259" key="19">
    <source>
        <dbReference type="Pfam" id="PF08409"/>
    </source>
</evidence>
<evidence type="ECO:0000256" key="11">
    <source>
        <dbReference type="ARBA" id="ARBA00022824"/>
    </source>
</evidence>
<keyword evidence="21" id="KW-1185">Reference proteome</keyword>
<name>A0A8J2WJ42_9CRUS</name>
<dbReference type="GO" id="GO:0005789">
    <property type="term" value="C:endoplasmic reticulum membrane"/>
    <property type="evidence" value="ECO:0007669"/>
    <property type="project" value="TreeGrafter"/>
</dbReference>
<keyword evidence="12 18" id="KW-1133">Transmembrane helix</keyword>
<dbReference type="GO" id="GO:0004169">
    <property type="term" value="F:dolichyl-phosphate-mannose-protein mannosyltransferase activity"/>
    <property type="evidence" value="ECO:0007669"/>
    <property type="project" value="UniProtKB-EC"/>
</dbReference>
<keyword evidence="8 18" id="KW-0812">Transmembrane</keyword>
<comment type="subcellular location">
    <subcellularLocation>
        <location evidence="3">Endoplasmic reticulum</location>
    </subcellularLocation>
    <subcellularLocation>
        <location evidence="2">Membrane</location>
        <topology evidence="2">Multi-pass membrane protein</topology>
    </subcellularLocation>
</comment>
<feature type="compositionally biased region" description="Acidic residues" evidence="17">
    <location>
        <begin position="191"/>
        <end position="207"/>
    </location>
</feature>
<feature type="repeat" description="TPR" evidence="16">
    <location>
        <begin position="637"/>
        <end position="670"/>
    </location>
</feature>
<keyword evidence="11" id="KW-0256">Endoplasmic reticulum</keyword>
<feature type="repeat" description="TPR" evidence="16">
    <location>
        <begin position="891"/>
        <end position="924"/>
    </location>
</feature>
<evidence type="ECO:0000256" key="13">
    <source>
        <dbReference type="ARBA" id="ARBA00023136"/>
    </source>
</evidence>
<feature type="region of interest" description="Disordered" evidence="17">
    <location>
        <begin position="266"/>
        <end position="319"/>
    </location>
</feature>
<sequence>MPTRIKRMEKRISAIVCCLVAALLFANTWQGDFVYDDSRAIVSNEDLRPSSSWMDLWSHDFWGTPLDHAGSHQSWRPLCVLSFRLNYFWSGLNPKSYHLVNIVLHSLVTLCFTLLVRPLIRQTWIRWIVSLAFAVHPIHCEAVASVVGRAELGAALHTLVALLAYRAHLKARGRRRSSQGTKETTRNTIKEDDDDEEAKEEDKDEEEERRKKRKRFESLMESTTRAHRNPFENRQSLLSLFIRRVTICCCWSDPLKKIQYRVTSLTSSNNGQKPNRQQRHHHQDDDQQDGDEFERNRWRSNDKKKKKRKSDMLDEMPYNRPMDRGGGSCVYLWASLTAAGSAILWKETGMVAIPLCAVMELFQHQFPDASKHCPETPSNRQSSDRNNRQHHLQERRQCDNNKKSTAFGNLALLGAVWAVQIGLRMYMLGGVGSSTTSLPWFAAADNPVSRDASLLTRTLTFLHLPAFNFGLLLWPAWLSFDWSMDAIPPVSRLSDPRNLATFLFYAGLALLAAKLLKNLQQGGCVYRNQQLIATALSFLVLPFLPASNLFFYVGFVVAERVLYMPSIGFCLLLGAGLENMTGKQSVSVNNNNKLNRLVLKLCLAVTLILWSVRTFQRNGDWSNEEQLYRSGIPINPAKAYGNLAAILARERRQTEAENAYRQALAHRPNMAETHFNLALLLQSQGRHQEASSSYLQSIHYRPNLAAAYLNLGMLLSKQPGQYDQAIHWLSACSQLDGSGVRDPQAHRQSQIQALVSWGQLELARGHPETSIQLYKQALRRWPTSVQQFQLVYHSLAEAYQSIGNYLESERWFRTAVEQVRTESKQRQHNNMRQQHKRVTTVSSPVGVQQPTRSDQVAAHLTYARFLAKNASRHDEAEQLFRQAQLMAPTDPAVYMFTGQFLLEASRPREAAESFVRAAHLAPADFEAVFNAATTLREVKELDRAELFYRQAVQLRPHDVTVYRNLGALLHIKGQWREAEDNYQLALRLVPDDRITLTNLNRLHQLVAGRSKSQQQQSSNSNISNSNPAAGSTQDRLPSTTTES</sequence>
<evidence type="ECO:0000256" key="1">
    <source>
        <dbReference type="ARBA" id="ARBA00003582"/>
    </source>
</evidence>
<dbReference type="EC" id="2.4.1.109" evidence="6"/>
<feature type="compositionally biased region" description="Polar residues" evidence="17">
    <location>
        <begin position="1027"/>
        <end position="1043"/>
    </location>
</feature>
<evidence type="ECO:0000256" key="2">
    <source>
        <dbReference type="ARBA" id="ARBA00004141"/>
    </source>
</evidence>
<evidence type="ECO:0000256" key="15">
    <source>
        <dbReference type="ARBA" id="ARBA00045102"/>
    </source>
</evidence>
<feature type="repeat" description="TPR" evidence="16">
    <location>
        <begin position="671"/>
        <end position="704"/>
    </location>
</feature>
<evidence type="ECO:0000256" key="3">
    <source>
        <dbReference type="ARBA" id="ARBA00004240"/>
    </source>
</evidence>
<dbReference type="PANTHER" id="PTHR44216:SF3">
    <property type="entry name" value="PROTEIN O-MANNOSYL-TRANSFERASE TMTC2"/>
    <property type="match status" value="1"/>
</dbReference>
<keyword evidence="13 18" id="KW-0472">Membrane</keyword>
<feature type="compositionally biased region" description="Basic residues" evidence="17">
    <location>
        <begin position="826"/>
        <end position="838"/>
    </location>
</feature>
<evidence type="ECO:0000256" key="9">
    <source>
        <dbReference type="ARBA" id="ARBA00022737"/>
    </source>
</evidence>
<evidence type="ECO:0000256" key="4">
    <source>
        <dbReference type="ARBA" id="ARBA00004922"/>
    </source>
</evidence>
<evidence type="ECO:0000256" key="12">
    <source>
        <dbReference type="ARBA" id="ARBA00022989"/>
    </source>
</evidence>
<dbReference type="InterPro" id="IPR013618">
    <property type="entry name" value="TMTC_DUF1736"/>
</dbReference>
<feature type="transmembrane region" description="Helical" evidence="18">
    <location>
        <begin position="531"/>
        <end position="555"/>
    </location>
</feature>
<dbReference type="InterPro" id="IPR052384">
    <property type="entry name" value="TMTC_O-mannosyltransferase"/>
</dbReference>
<comment type="catalytic activity">
    <reaction evidence="15">
        <text>a di-trans,poly-cis-dolichyl beta-D-mannosyl phosphate + L-seryl-[protein] = 3-O-(alpha-D-mannosyl)-L-seryl-[protein] + a di-trans,poly-cis-dolichyl phosphate + H(+)</text>
        <dbReference type="Rhea" id="RHEA:17377"/>
        <dbReference type="Rhea" id="RHEA-COMP:9863"/>
        <dbReference type="Rhea" id="RHEA-COMP:13546"/>
        <dbReference type="Rhea" id="RHEA-COMP:19498"/>
        <dbReference type="Rhea" id="RHEA-COMP:19501"/>
        <dbReference type="ChEBI" id="CHEBI:15378"/>
        <dbReference type="ChEBI" id="CHEBI:29999"/>
        <dbReference type="ChEBI" id="CHEBI:57683"/>
        <dbReference type="ChEBI" id="CHEBI:58211"/>
        <dbReference type="ChEBI" id="CHEBI:137321"/>
        <dbReference type="EC" id="2.4.1.109"/>
    </reaction>
</comment>
<dbReference type="OrthoDB" id="19588at2759"/>
<organism evidence="20 21">
    <name type="scientific">Daphnia galeata</name>
    <dbReference type="NCBI Taxonomy" id="27404"/>
    <lineage>
        <taxon>Eukaryota</taxon>
        <taxon>Metazoa</taxon>
        <taxon>Ecdysozoa</taxon>
        <taxon>Arthropoda</taxon>
        <taxon>Crustacea</taxon>
        <taxon>Branchiopoda</taxon>
        <taxon>Diplostraca</taxon>
        <taxon>Cladocera</taxon>
        <taxon>Anomopoda</taxon>
        <taxon>Daphniidae</taxon>
        <taxon>Daphnia</taxon>
    </lineage>
</organism>
<reference evidence="20" key="1">
    <citation type="submission" date="2021-11" db="EMBL/GenBank/DDBJ databases">
        <authorList>
            <person name="Schell T."/>
        </authorList>
    </citation>
    <scope>NUCLEOTIDE SEQUENCE</scope>
    <source>
        <strain evidence="20">M5</strain>
    </source>
</reference>
<accession>A0A8J2WJ42</accession>
<proteinExistence type="inferred from homology"/>
<feature type="transmembrane region" description="Helical" evidence="18">
    <location>
        <begin position="96"/>
        <end position="115"/>
    </location>
</feature>
<evidence type="ECO:0000313" key="21">
    <source>
        <dbReference type="Proteomes" id="UP000789390"/>
    </source>
</evidence>
<feature type="compositionally biased region" description="Low complexity" evidence="17">
    <location>
        <begin position="1010"/>
        <end position="1026"/>
    </location>
</feature>
<dbReference type="Pfam" id="PF13432">
    <property type="entry name" value="TPR_16"/>
    <property type="match status" value="2"/>
</dbReference>
<dbReference type="InterPro" id="IPR019734">
    <property type="entry name" value="TPR_rpt"/>
</dbReference>
<evidence type="ECO:0000256" key="7">
    <source>
        <dbReference type="ARBA" id="ARBA00022679"/>
    </source>
</evidence>
<keyword evidence="7" id="KW-0808">Transferase</keyword>
<evidence type="ECO:0000256" key="8">
    <source>
        <dbReference type="ARBA" id="ARBA00022692"/>
    </source>
</evidence>
<comment type="similarity">
    <text evidence="5">Belongs to the TMTC family.</text>
</comment>
<evidence type="ECO:0000256" key="18">
    <source>
        <dbReference type="SAM" id="Phobius"/>
    </source>
</evidence>
<evidence type="ECO:0000256" key="16">
    <source>
        <dbReference type="PROSITE-ProRule" id="PRU00339"/>
    </source>
</evidence>
<gene>
    <name evidence="20" type="ORF">DGAL_LOCUS3095</name>
</gene>
<dbReference type="InterPro" id="IPR011990">
    <property type="entry name" value="TPR-like_helical_dom_sf"/>
</dbReference>
<dbReference type="Gene3D" id="1.25.40.10">
    <property type="entry name" value="Tetratricopeptide repeat domain"/>
    <property type="match status" value="3"/>
</dbReference>
<feature type="repeat" description="TPR" evidence="16">
    <location>
        <begin position="959"/>
        <end position="992"/>
    </location>
</feature>
<evidence type="ECO:0000256" key="6">
    <source>
        <dbReference type="ARBA" id="ARBA00012839"/>
    </source>
</evidence>
<dbReference type="Pfam" id="PF08409">
    <property type="entry name" value="TMTC_DUF1736"/>
    <property type="match status" value="1"/>
</dbReference>
<evidence type="ECO:0000256" key="10">
    <source>
        <dbReference type="ARBA" id="ARBA00022803"/>
    </source>
</evidence>
<dbReference type="SUPFAM" id="SSF48452">
    <property type="entry name" value="TPR-like"/>
    <property type="match status" value="2"/>
</dbReference>
<feature type="transmembrane region" description="Helical" evidence="18">
    <location>
        <begin position="500"/>
        <end position="519"/>
    </location>
</feature>